<dbReference type="EMBL" id="HG793140">
    <property type="protein sequence ID" value="CRL22033.1"/>
    <property type="molecule type" value="Genomic_DNA"/>
</dbReference>
<dbReference type="Proteomes" id="UP000053732">
    <property type="component" value="Unassembled WGS sequence"/>
</dbReference>
<dbReference type="AlphaFoldDB" id="A0A0G4P6S1"/>
<evidence type="ECO:0000313" key="2">
    <source>
        <dbReference type="Proteomes" id="UP000053732"/>
    </source>
</evidence>
<evidence type="ECO:0000313" key="1">
    <source>
        <dbReference type="EMBL" id="CRL22033.1"/>
    </source>
</evidence>
<sequence length="56" mass="6596">MPGTCQGEVVLPLRPDRTPFSRMPPGWRQQLQRWWFPGVLQVRTGRPHRTQLLSGW</sequence>
<proteinExistence type="predicted"/>
<accession>A0A0G4P6S1</accession>
<organism evidence="1 2">
    <name type="scientific">Penicillium camemberti (strain FM 013)</name>
    <dbReference type="NCBI Taxonomy" id="1429867"/>
    <lineage>
        <taxon>Eukaryota</taxon>
        <taxon>Fungi</taxon>
        <taxon>Dikarya</taxon>
        <taxon>Ascomycota</taxon>
        <taxon>Pezizomycotina</taxon>
        <taxon>Eurotiomycetes</taxon>
        <taxon>Eurotiomycetidae</taxon>
        <taxon>Eurotiales</taxon>
        <taxon>Aspergillaceae</taxon>
        <taxon>Penicillium</taxon>
    </lineage>
</organism>
<protein>
    <submittedName>
        <fullName evidence="1">Zinc finger, CCHC-type</fullName>
    </submittedName>
</protein>
<gene>
    <name evidence="1" type="ORF">PCAMFM013_S007g000014</name>
</gene>
<keyword evidence="2" id="KW-1185">Reference proteome</keyword>
<reference evidence="1 2" key="1">
    <citation type="journal article" date="2014" name="Nat. Commun.">
        <title>Multiple recent horizontal transfers of a large genomic region in cheese making fungi.</title>
        <authorList>
            <person name="Cheeseman K."/>
            <person name="Ropars J."/>
            <person name="Renault P."/>
            <person name="Dupont J."/>
            <person name="Gouzy J."/>
            <person name="Branca A."/>
            <person name="Abraham A.L."/>
            <person name="Ceppi M."/>
            <person name="Conseiller E."/>
            <person name="Debuchy R."/>
            <person name="Malagnac F."/>
            <person name="Goarin A."/>
            <person name="Silar P."/>
            <person name="Lacoste S."/>
            <person name="Sallet E."/>
            <person name="Bensimon A."/>
            <person name="Giraud T."/>
            <person name="Brygoo Y."/>
        </authorList>
    </citation>
    <scope>NUCLEOTIDE SEQUENCE [LARGE SCALE GENOMIC DNA]</scope>
    <source>
        <strain evidence="2">FM 013</strain>
    </source>
</reference>
<name>A0A0G4P6S1_PENC3</name>